<dbReference type="GO" id="GO:0005737">
    <property type="term" value="C:cytoplasm"/>
    <property type="evidence" value="ECO:0007669"/>
    <property type="project" value="TreeGrafter"/>
</dbReference>
<dbReference type="InterPro" id="IPR015943">
    <property type="entry name" value="WD40/YVTN_repeat-like_dom_sf"/>
</dbReference>
<dbReference type="PROSITE" id="PS50294">
    <property type="entry name" value="WD_REPEATS_REGION"/>
    <property type="match status" value="1"/>
</dbReference>
<evidence type="ECO:0000256" key="2">
    <source>
        <dbReference type="ARBA" id="ARBA00022737"/>
    </source>
</evidence>
<dbReference type="SMART" id="SM00320">
    <property type="entry name" value="WD40"/>
    <property type="match status" value="5"/>
</dbReference>
<keyword evidence="2" id="KW-0677">Repeat</keyword>
<dbReference type="Pfam" id="PF00400">
    <property type="entry name" value="WD40"/>
    <property type="match status" value="4"/>
</dbReference>
<evidence type="ECO:0000313" key="6">
    <source>
        <dbReference type="Proteomes" id="UP000256964"/>
    </source>
</evidence>
<evidence type="ECO:0000313" key="5">
    <source>
        <dbReference type="EMBL" id="RDX50001.1"/>
    </source>
</evidence>
<gene>
    <name evidence="5" type="ORF">OH76DRAFT_1350111</name>
</gene>
<dbReference type="EMBL" id="KZ857402">
    <property type="protein sequence ID" value="RDX50001.1"/>
    <property type="molecule type" value="Genomic_DNA"/>
</dbReference>
<feature type="region of interest" description="Disordered" evidence="4">
    <location>
        <begin position="502"/>
        <end position="542"/>
    </location>
</feature>
<dbReference type="InterPro" id="IPR001680">
    <property type="entry name" value="WD40_rpt"/>
</dbReference>
<dbReference type="AlphaFoldDB" id="A0A371DBT0"/>
<evidence type="ECO:0000256" key="3">
    <source>
        <dbReference type="PROSITE-ProRule" id="PRU00221"/>
    </source>
</evidence>
<dbReference type="PROSITE" id="PS50082">
    <property type="entry name" value="WD_REPEATS_2"/>
    <property type="match status" value="1"/>
</dbReference>
<organism evidence="5 6">
    <name type="scientific">Lentinus brumalis</name>
    <dbReference type="NCBI Taxonomy" id="2498619"/>
    <lineage>
        <taxon>Eukaryota</taxon>
        <taxon>Fungi</taxon>
        <taxon>Dikarya</taxon>
        <taxon>Basidiomycota</taxon>
        <taxon>Agaricomycotina</taxon>
        <taxon>Agaricomycetes</taxon>
        <taxon>Polyporales</taxon>
        <taxon>Polyporaceae</taxon>
        <taxon>Lentinus</taxon>
    </lineage>
</organism>
<dbReference type="STRING" id="139420.A0A371DBT0"/>
<dbReference type="Gene3D" id="2.130.10.10">
    <property type="entry name" value="YVTN repeat-like/Quinoprotein amine dehydrogenase"/>
    <property type="match status" value="3"/>
</dbReference>
<name>A0A371DBT0_9APHY</name>
<keyword evidence="6" id="KW-1185">Reference proteome</keyword>
<dbReference type="InterPro" id="IPR036322">
    <property type="entry name" value="WD40_repeat_dom_sf"/>
</dbReference>
<keyword evidence="1 3" id="KW-0853">WD repeat</keyword>
<dbReference type="PROSITE" id="PS00678">
    <property type="entry name" value="WD_REPEATS_1"/>
    <property type="match status" value="1"/>
</dbReference>
<feature type="compositionally biased region" description="Acidic residues" evidence="4">
    <location>
        <begin position="511"/>
        <end position="536"/>
    </location>
</feature>
<dbReference type="InterPro" id="IPR019775">
    <property type="entry name" value="WD40_repeat_CS"/>
</dbReference>
<dbReference type="InterPro" id="IPR045151">
    <property type="entry name" value="DCAF8"/>
</dbReference>
<dbReference type="PANTHER" id="PTHR15574">
    <property type="entry name" value="WD REPEAT DOMAIN-CONTAINING FAMILY"/>
    <property type="match status" value="1"/>
</dbReference>
<dbReference type="PANTHER" id="PTHR15574:SF40">
    <property type="entry name" value="WD AND TETRATRICOPEPTIDE REPEATS PROTEIN 1"/>
    <property type="match status" value="1"/>
</dbReference>
<dbReference type="GO" id="GO:0080008">
    <property type="term" value="C:Cul4-RING E3 ubiquitin ligase complex"/>
    <property type="evidence" value="ECO:0007669"/>
    <property type="project" value="TreeGrafter"/>
</dbReference>
<evidence type="ECO:0000256" key="1">
    <source>
        <dbReference type="ARBA" id="ARBA00022574"/>
    </source>
</evidence>
<accession>A0A371DBT0</accession>
<dbReference type="Proteomes" id="UP000256964">
    <property type="component" value="Unassembled WGS sequence"/>
</dbReference>
<evidence type="ECO:0000256" key="4">
    <source>
        <dbReference type="SAM" id="MobiDB-lite"/>
    </source>
</evidence>
<reference evidence="5 6" key="1">
    <citation type="journal article" date="2018" name="Biotechnol. Biofuels">
        <title>Integrative visual omics of the white-rot fungus Polyporus brumalis exposes the biotechnological potential of its oxidative enzymes for delignifying raw plant biomass.</title>
        <authorList>
            <person name="Miyauchi S."/>
            <person name="Rancon A."/>
            <person name="Drula E."/>
            <person name="Hage H."/>
            <person name="Chaduli D."/>
            <person name="Favel A."/>
            <person name="Grisel S."/>
            <person name="Henrissat B."/>
            <person name="Herpoel-Gimbert I."/>
            <person name="Ruiz-Duenas F.J."/>
            <person name="Chevret D."/>
            <person name="Hainaut M."/>
            <person name="Lin J."/>
            <person name="Wang M."/>
            <person name="Pangilinan J."/>
            <person name="Lipzen A."/>
            <person name="Lesage-Meessen L."/>
            <person name="Navarro D."/>
            <person name="Riley R."/>
            <person name="Grigoriev I.V."/>
            <person name="Zhou S."/>
            <person name="Raouche S."/>
            <person name="Rosso M.N."/>
        </authorList>
    </citation>
    <scope>NUCLEOTIDE SEQUENCE [LARGE SCALE GENOMIC DNA]</scope>
    <source>
        <strain evidence="5 6">BRFM 1820</strain>
    </source>
</reference>
<feature type="repeat" description="WD" evidence="3">
    <location>
        <begin position="47"/>
        <end position="88"/>
    </location>
</feature>
<proteinExistence type="predicted"/>
<dbReference type="OrthoDB" id="4869960at2759"/>
<sequence>MEAGPSKPRQLLHLNATETEKKTHPTFVRRRAIDALLQDGLPYSKKLVGHTSCVNALTFSPDGRWLASAGDDPCVHLWDFNQEQLSKPAWTFYGPRSNVFTLAFSASGRYLYSGDTRDDIFQFDLSHLNSPVGHVGDGPNSFSWSNTQHEDSIRAISCHPEQDHLLLSAAEDGRIILHDMREHPQYSQTQRTLQHDAEFTSVQYHPTMTHIFATSDNRGQLCLRDVRMAFGPLSQRRQQGIVHKYVTTIARQGTPRMARPEVSSLVFDREGRRLAVTMLHHVPTLYGLNDPYPIATFSGKHLPNGERVLPGDRTYANCCTMKHGSFGGLGSDQDLYYVNGSDDFRTYLWKVPDEAALLEGRSVVEFSDWARNRRPGEIGYASSMTGPRYVPVDLSTPLARLTGHDSIVNTALIHPYRPYILTAGIERYIRLHSPTSSSACTEPLEPTPKAVRTVAMSSPSTREAFLRAMGVMDDPASDDDEDGDSGAIALFDHILRQEGNADVFSVHPWEPDPDEQSSDESMDIDSSSDDDTDDEIGGVSLY</sequence>
<protein>
    <submittedName>
        <fullName evidence="5">WD40 repeat-like protein</fullName>
    </submittedName>
</protein>
<dbReference type="SUPFAM" id="SSF50978">
    <property type="entry name" value="WD40 repeat-like"/>
    <property type="match status" value="1"/>
</dbReference>
<dbReference type="GO" id="GO:0045717">
    <property type="term" value="P:negative regulation of fatty acid biosynthetic process"/>
    <property type="evidence" value="ECO:0007669"/>
    <property type="project" value="TreeGrafter"/>
</dbReference>